<accession>A0A1R3H2M9</accession>
<dbReference type="Gramene" id="OMO64541">
    <property type="protein sequence ID" value="OMO64541"/>
    <property type="gene ID" value="CCACVL1_21679"/>
</dbReference>
<organism evidence="1 2">
    <name type="scientific">Corchorus capsularis</name>
    <name type="common">Jute</name>
    <dbReference type="NCBI Taxonomy" id="210143"/>
    <lineage>
        <taxon>Eukaryota</taxon>
        <taxon>Viridiplantae</taxon>
        <taxon>Streptophyta</taxon>
        <taxon>Embryophyta</taxon>
        <taxon>Tracheophyta</taxon>
        <taxon>Spermatophyta</taxon>
        <taxon>Magnoliopsida</taxon>
        <taxon>eudicotyledons</taxon>
        <taxon>Gunneridae</taxon>
        <taxon>Pentapetalae</taxon>
        <taxon>rosids</taxon>
        <taxon>malvids</taxon>
        <taxon>Malvales</taxon>
        <taxon>Malvaceae</taxon>
        <taxon>Grewioideae</taxon>
        <taxon>Apeibeae</taxon>
        <taxon>Corchorus</taxon>
    </lineage>
</organism>
<name>A0A1R3H2M9_COCAP</name>
<dbReference type="EMBL" id="AWWV01012788">
    <property type="protein sequence ID" value="OMO64541.1"/>
    <property type="molecule type" value="Genomic_DNA"/>
</dbReference>
<gene>
    <name evidence="1" type="ORF">CCACVL1_21679</name>
</gene>
<comment type="caution">
    <text evidence="1">The sequence shown here is derived from an EMBL/GenBank/DDBJ whole genome shotgun (WGS) entry which is preliminary data.</text>
</comment>
<dbReference type="Proteomes" id="UP000188268">
    <property type="component" value="Unassembled WGS sequence"/>
</dbReference>
<sequence>MGGICWIESTEATSLEKMSIEGMVRWQLEVDKLN</sequence>
<keyword evidence="2" id="KW-1185">Reference proteome</keyword>
<protein>
    <submittedName>
        <fullName evidence="1">Uncharacterized protein</fullName>
    </submittedName>
</protein>
<reference evidence="1 2" key="1">
    <citation type="submission" date="2013-09" db="EMBL/GenBank/DDBJ databases">
        <title>Corchorus capsularis genome sequencing.</title>
        <authorList>
            <person name="Alam M."/>
            <person name="Haque M.S."/>
            <person name="Islam M.S."/>
            <person name="Emdad E.M."/>
            <person name="Islam M.M."/>
            <person name="Ahmed B."/>
            <person name="Halim A."/>
            <person name="Hossen Q.M.M."/>
            <person name="Hossain M.Z."/>
            <person name="Ahmed R."/>
            <person name="Khan M.M."/>
            <person name="Islam R."/>
            <person name="Rashid M.M."/>
            <person name="Khan S.A."/>
            <person name="Rahman M.S."/>
            <person name="Alam M."/>
        </authorList>
    </citation>
    <scope>NUCLEOTIDE SEQUENCE [LARGE SCALE GENOMIC DNA]</scope>
    <source>
        <strain evidence="2">cv. CVL-1</strain>
        <tissue evidence="1">Whole seedling</tissue>
    </source>
</reference>
<dbReference type="AlphaFoldDB" id="A0A1R3H2M9"/>
<evidence type="ECO:0000313" key="1">
    <source>
        <dbReference type="EMBL" id="OMO64541.1"/>
    </source>
</evidence>
<evidence type="ECO:0000313" key="2">
    <source>
        <dbReference type="Proteomes" id="UP000188268"/>
    </source>
</evidence>
<proteinExistence type="predicted"/>